<protein>
    <submittedName>
        <fullName evidence="2">EcsC family protein</fullName>
    </submittedName>
</protein>
<dbReference type="AlphaFoldDB" id="A0AAW6UU26"/>
<evidence type="ECO:0000256" key="1">
    <source>
        <dbReference type="SAM" id="MobiDB-lite"/>
    </source>
</evidence>
<sequence>MTDINNKHSHGFLSNAFGVAKKISAAGMGVLNHAAPSAVTKVLQPSKNGQVIDGSARQTNGFEVQKYDNPQQMLREYLPNVSKQLLGRQYGKVTRVANLVSPQFSDKLSDYFFEQLNQFTSNLSSVDAVLDQAGAKDLQELTQDVDRSKRISQALAEQNKWIASMQGAVTGATGVVGSAVDVPLSLIMSLRMIYQVGRAYGFELNKETEQDIVQFVFKQIDLGQIAEKQSVLMALKAVSGMLRTHDVSQFQQMLGSSNDAAALKKWLSNENGEMKWDWLNHIPKISIISKLTPVAGAGIGAAYSWKLVEDVNQKAQQIFSHARSYLQQHQGVEISPIAAYEKSLALLAQAAPKLLEHLPEVNVKPSELKLDQDIQIPDNSAISNVTIKKKTQAVKADEDHQDEQVEQGLESLAEQMVEPHEQVEPQKPAVPVEEPESDEAKQNYDSEDQGEESAEKSAQSSSETSEQKDETAPAKSKVTKKKS</sequence>
<dbReference type="PANTHER" id="PTHR41260">
    <property type="entry name" value="PROTEIN ECSC"/>
    <property type="match status" value="1"/>
</dbReference>
<dbReference type="EMBL" id="JASKNE010000001">
    <property type="protein sequence ID" value="MDK1682667.1"/>
    <property type="molecule type" value="Genomic_DNA"/>
</dbReference>
<proteinExistence type="predicted"/>
<evidence type="ECO:0000313" key="3">
    <source>
        <dbReference type="Proteomes" id="UP001241935"/>
    </source>
</evidence>
<evidence type="ECO:0000313" key="2">
    <source>
        <dbReference type="EMBL" id="MDK1682667.1"/>
    </source>
</evidence>
<comment type="caution">
    <text evidence="2">The sequence shown here is derived from an EMBL/GenBank/DDBJ whole genome shotgun (WGS) entry which is preliminary data.</text>
</comment>
<dbReference type="Pfam" id="PF12787">
    <property type="entry name" value="EcsC"/>
    <property type="match status" value="1"/>
</dbReference>
<reference evidence="2" key="1">
    <citation type="submission" date="2023-04" db="EMBL/GenBank/DDBJ databases">
        <title>The environmental microbiomes in feedlot watering bowls are a reservoir of florfenicol resistance for bovine respiratory disease pathogens.</title>
        <authorList>
            <person name="Kos D.W."/>
            <person name="Ruzzini A.C."/>
            <person name="Schreiner B."/>
            <person name="Jelinski M.D."/>
        </authorList>
    </citation>
    <scope>NUCLEOTIDE SEQUENCE</scope>
    <source>
        <strain evidence="2">WB3</strain>
    </source>
</reference>
<dbReference type="PANTHER" id="PTHR41260:SF1">
    <property type="entry name" value="PROTEIN ECSC"/>
    <property type="match status" value="1"/>
</dbReference>
<dbReference type="InterPro" id="IPR024787">
    <property type="entry name" value="EcsC"/>
</dbReference>
<gene>
    <name evidence="2" type="ORF">QOR41_02110</name>
</gene>
<feature type="region of interest" description="Disordered" evidence="1">
    <location>
        <begin position="417"/>
        <end position="483"/>
    </location>
</feature>
<name>A0AAW6UU26_9GAMM</name>
<dbReference type="Proteomes" id="UP001241935">
    <property type="component" value="Unassembled WGS sequence"/>
</dbReference>
<accession>A0AAW6UU26</accession>
<organism evidence="2 3">
    <name type="scientific">Acinetobacter terrestris</name>
    <dbReference type="NCBI Taxonomy" id="2529843"/>
    <lineage>
        <taxon>Bacteria</taxon>
        <taxon>Pseudomonadati</taxon>
        <taxon>Pseudomonadota</taxon>
        <taxon>Gammaproteobacteria</taxon>
        <taxon>Moraxellales</taxon>
        <taxon>Moraxellaceae</taxon>
        <taxon>Acinetobacter</taxon>
        <taxon>Acinetobacter Taxon 24</taxon>
    </lineage>
</organism>
<dbReference type="RefSeq" id="WP_284066223.1">
    <property type="nucleotide sequence ID" value="NZ_JASKNE010000001.1"/>
</dbReference>